<keyword evidence="2" id="KW-1185">Reference proteome</keyword>
<dbReference type="Pfam" id="PF09907">
    <property type="entry name" value="HigB_toxin"/>
    <property type="match status" value="1"/>
</dbReference>
<gene>
    <name evidence="1" type="ORF">ROR02_01900</name>
</gene>
<dbReference type="AlphaFoldDB" id="A0A512H3M0"/>
<proteinExistence type="predicted"/>
<dbReference type="OrthoDB" id="9799912at2"/>
<dbReference type="GO" id="GO:0004519">
    <property type="term" value="F:endonuclease activity"/>
    <property type="evidence" value="ECO:0007669"/>
    <property type="project" value="InterPro"/>
</dbReference>
<dbReference type="InterPro" id="IPR018669">
    <property type="entry name" value="Toxin_HigB"/>
</dbReference>
<accession>A0A512H3M0</accession>
<dbReference type="EMBL" id="BJZO01000003">
    <property type="protein sequence ID" value="GEO80059.1"/>
    <property type="molecule type" value="Genomic_DNA"/>
</dbReference>
<sequence>MHVIKRKALIDFWERPGCEDAQPALEAWYREAKTAHWNDPADIKSKYGTASTLKGGRVVFNIRGNKYRLIVEINYKSGVVYIRFIGTHREYDDIDAELIK</sequence>
<dbReference type="GO" id="GO:0003723">
    <property type="term" value="F:RNA binding"/>
    <property type="evidence" value="ECO:0007669"/>
    <property type="project" value="InterPro"/>
</dbReference>
<name>A0A512H3M0_9PROT</name>
<dbReference type="Proteomes" id="UP000321567">
    <property type="component" value="Unassembled WGS sequence"/>
</dbReference>
<organism evidence="1 2">
    <name type="scientific">Pararhodospirillum oryzae</name>
    <dbReference type="NCBI Taxonomy" id="478448"/>
    <lineage>
        <taxon>Bacteria</taxon>
        <taxon>Pseudomonadati</taxon>
        <taxon>Pseudomonadota</taxon>
        <taxon>Alphaproteobacteria</taxon>
        <taxon>Rhodospirillales</taxon>
        <taxon>Rhodospirillaceae</taxon>
        <taxon>Pararhodospirillum</taxon>
    </lineage>
</organism>
<dbReference type="RefSeq" id="WP_147162130.1">
    <property type="nucleotide sequence ID" value="NZ_BJZO01000003.1"/>
</dbReference>
<reference evidence="1 2" key="1">
    <citation type="submission" date="2019-07" db="EMBL/GenBank/DDBJ databases">
        <title>Whole genome shotgun sequence of Rhodospirillum oryzae NBRC 107573.</title>
        <authorList>
            <person name="Hosoyama A."/>
            <person name="Uohara A."/>
            <person name="Ohji S."/>
            <person name="Ichikawa N."/>
        </authorList>
    </citation>
    <scope>NUCLEOTIDE SEQUENCE [LARGE SCALE GENOMIC DNA]</scope>
    <source>
        <strain evidence="1 2">NBRC 107573</strain>
    </source>
</reference>
<evidence type="ECO:0000313" key="1">
    <source>
        <dbReference type="EMBL" id="GEO80059.1"/>
    </source>
</evidence>
<protein>
    <submittedName>
        <fullName evidence="1">Toxin RelE</fullName>
    </submittedName>
</protein>
<comment type="caution">
    <text evidence="1">The sequence shown here is derived from an EMBL/GenBank/DDBJ whole genome shotgun (WGS) entry which is preliminary data.</text>
</comment>
<evidence type="ECO:0000313" key="2">
    <source>
        <dbReference type="Proteomes" id="UP000321567"/>
    </source>
</evidence>
<dbReference type="GO" id="GO:0110001">
    <property type="term" value="C:toxin-antitoxin complex"/>
    <property type="evidence" value="ECO:0007669"/>
    <property type="project" value="InterPro"/>
</dbReference>